<evidence type="ECO:0000313" key="2">
    <source>
        <dbReference type="EMBL" id="AUX39592.1"/>
    </source>
</evidence>
<proteinExistence type="predicted"/>
<evidence type="ECO:0000256" key="1">
    <source>
        <dbReference type="SAM" id="MobiDB-lite"/>
    </source>
</evidence>
<dbReference type="AlphaFoldDB" id="A0A2L0EJV4"/>
<dbReference type="RefSeq" id="WP_104977539.1">
    <property type="nucleotide sequence ID" value="NZ_CP012673.1"/>
</dbReference>
<dbReference type="Proteomes" id="UP000238348">
    <property type="component" value="Chromosome"/>
</dbReference>
<organism evidence="2 3">
    <name type="scientific">Sorangium cellulosum</name>
    <name type="common">Polyangium cellulosum</name>
    <dbReference type="NCBI Taxonomy" id="56"/>
    <lineage>
        <taxon>Bacteria</taxon>
        <taxon>Pseudomonadati</taxon>
        <taxon>Myxococcota</taxon>
        <taxon>Polyangia</taxon>
        <taxon>Polyangiales</taxon>
        <taxon>Polyangiaceae</taxon>
        <taxon>Sorangium</taxon>
    </lineage>
</organism>
<dbReference type="OrthoDB" id="5508251at2"/>
<evidence type="ECO:0000313" key="3">
    <source>
        <dbReference type="Proteomes" id="UP000238348"/>
    </source>
</evidence>
<feature type="region of interest" description="Disordered" evidence="1">
    <location>
        <begin position="1"/>
        <end position="30"/>
    </location>
</feature>
<sequence length="213" mass="23187">MSTHSILGDTDVIDENALPDGGAGGNQTQVPIDSKLRFEDAATGSALLHVAVTGSTPPAGYKSYTEYWSRLGVLKASAITMLSFEFSARQGTPEHAAVLDEWLGNGSVLATDQQAKTGDWIEGVYKPTSPKSALYWALDPDSAGDRRIGLLVELGNADELLNVIWYKTKQPENGLIFQETPIKLAFAKVLDSTDPHKIDNGPWFFYRGVMRPM</sequence>
<accession>A0A2L0EJV4</accession>
<gene>
    <name evidence="2" type="ORF">SOCE26_009860</name>
</gene>
<reference evidence="2 3" key="1">
    <citation type="submission" date="2015-09" db="EMBL/GenBank/DDBJ databases">
        <title>Sorangium comparison.</title>
        <authorList>
            <person name="Zaburannyi N."/>
            <person name="Bunk B."/>
            <person name="Overmann J."/>
            <person name="Mueller R."/>
        </authorList>
    </citation>
    <scope>NUCLEOTIDE SEQUENCE [LARGE SCALE GENOMIC DNA]</scope>
    <source>
        <strain evidence="2 3">So ce26</strain>
    </source>
</reference>
<name>A0A2L0EJV4_SORCE</name>
<protein>
    <submittedName>
        <fullName evidence="2">Uncharacterized protein</fullName>
    </submittedName>
</protein>
<dbReference type="EMBL" id="CP012673">
    <property type="protein sequence ID" value="AUX39592.1"/>
    <property type="molecule type" value="Genomic_DNA"/>
</dbReference>